<dbReference type="InParanoid" id="A0A6J1WQN5"/>
<dbReference type="GeneID" id="113514517"/>
<organism evidence="2 3">
    <name type="scientific">Galleria mellonella</name>
    <name type="common">Greater wax moth</name>
    <dbReference type="NCBI Taxonomy" id="7137"/>
    <lineage>
        <taxon>Eukaryota</taxon>
        <taxon>Metazoa</taxon>
        <taxon>Ecdysozoa</taxon>
        <taxon>Arthropoda</taxon>
        <taxon>Hexapoda</taxon>
        <taxon>Insecta</taxon>
        <taxon>Pterygota</taxon>
        <taxon>Neoptera</taxon>
        <taxon>Endopterygota</taxon>
        <taxon>Lepidoptera</taxon>
        <taxon>Glossata</taxon>
        <taxon>Ditrysia</taxon>
        <taxon>Pyraloidea</taxon>
        <taxon>Pyralidae</taxon>
        <taxon>Galleriinae</taxon>
        <taxon>Galleria</taxon>
    </lineage>
</organism>
<feature type="chain" id="PRO_5047315070" evidence="1">
    <location>
        <begin position="18"/>
        <end position="386"/>
    </location>
</feature>
<protein>
    <submittedName>
        <fullName evidence="3">Uncharacterized protein LOC113514517</fullName>
    </submittedName>
</protein>
<dbReference type="AlphaFoldDB" id="A0A6J1WQN5"/>
<keyword evidence="2" id="KW-1185">Reference proteome</keyword>
<dbReference type="Proteomes" id="UP001652740">
    <property type="component" value="Unplaced"/>
</dbReference>
<feature type="signal peptide" evidence="1">
    <location>
        <begin position="1"/>
        <end position="17"/>
    </location>
</feature>
<sequence length="386" mass="45409">MNILLLWMTYIATVINGHPNIELEHNPPTTTLSPLTSMDGVTIPPPKDSPDYRVEQQLLLSRSLYYTEEHRPYRISPAHKQLSQWWGKDQAHLMGCYCTTVFKRLRLIAGCAVITTRHALTTATSTELILRKRRHFRTFENILGVWYDHNGNYYNSSLYATPAQIHYHPLYTYPKDVNRSHPFPITYDLSVWTMTYRFYGSSWPGAKAYICNRASSHKWEYSPPTFLDNEMTHVIGFQFIRAYKRKPMPWFKYVVRTRRHIVPCPKVEWGWFLCVPGYWAPLGVESGAAMHRVGEGKTWRYDGLLGLGAISMRLRSIEIVHYFGVLDRHSVLDFLYDAYMGQAKYEWLDTRFYQDPIKKEVAPKPEYHIPWNYPWGEESYYTISHQ</sequence>
<dbReference type="RefSeq" id="XP_026754408.3">
    <property type="nucleotide sequence ID" value="XM_026898607.3"/>
</dbReference>
<evidence type="ECO:0000313" key="3">
    <source>
        <dbReference type="RefSeq" id="XP_026754408.3"/>
    </source>
</evidence>
<accession>A0A6J1WQN5</accession>
<name>A0A6J1WQN5_GALME</name>
<evidence type="ECO:0000313" key="2">
    <source>
        <dbReference type="Proteomes" id="UP001652740"/>
    </source>
</evidence>
<proteinExistence type="predicted"/>
<evidence type="ECO:0000256" key="1">
    <source>
        <dbReference type="SAM" id="SignalP"/>
    </source>
</evidence>
<reference evidence="3" key="1">
    <citation type="submission" date="2025-08" db="UniProtKB">
        <authorList>
            <consortium name="RefSeq"/>
        </authorList>
    </citation>
    <scope>IDENTIFICATION</scope>
    <source>
        <tissue evidence="3">Whole larvae</tissue>
    </source>
</reference>
<gene>
    <name evidence="3" type="primary">LOC113514517</name>
</gene>
<dbReference type="KEGG" id="gmw:113514517"/>
<keyword evidence="1" id="KW-0732">Signal</keyword>